<evidence type="ECO:0000259" key="10">
    <source>
        <dbReference type="PROSITE" id="PS51105"/>
    </source>
</evidence>
<dbReference type="Proteomes" id="UP000225608">
    <property type="component" value="Chromosome"/>
</dbReference>
<evidence type="ECO:0000256" key="6">
    <source>
        <dbReference type="ARBA" id="ARBA00022989"/>
    </source>
</evidence>
<dbReference type="PANTHER" id="PTHR33989">
    <property type="match status" value="1"/>
</dbReference>
<evidence type="ECO:0000313" key="12">
    <source>
        <dbReference type="Proteomes" id="UP000225608"/>
    </source>
</evidence>
<dbReference type="KEGG" id="caer:CSV91_08170"/>
<evidence type="ECO:0000256" key="5">
    <source>
        <dbReference type="ARBA" id="ARBA00022692"/>
    </source>
</evidence>
<accession>A0A2D1TYR3</accession>
<protein>
    <recommendedName>
        <fullName evidence="8">Permease IIC component</fullName>
    </recommendedName>
</protein>
<feature type="transmembrane region" description="Helical" evidence="9">
    <location>
        <begin position="389"/>
        <end position="412"/>
    </location>
</feature>
<dbReference type="PANTHER" id="PTHR33989:SF4">
    <property type="entry name" value="PTS SYSTEM N,N'-DIACETYLCHITOBIOSE-SPECIFIC EIIC COMPONENT"/>
    <property type="match status" value="1"/>
</dbReference>
<dbReference type="InterPro" id="IPR051088">
    <property type="entry name" value="PTS_Sugar-EIIC/EIIB"/>
</dbReference>
<evidence type="ECO:0000256" key="1">
    <source>
        <dbReference type="ARBA" id="ARBA00004651"/>
    </source>
</evidence>
<keyword evidence="6 9" id="KW-1133">Transmembrane helix</keyword>
<feature type="transmembrane region" description="Helical" evidence="9">
    <location>
        <begin position="188"/>
        <end position="208"/>
    </location>
</feature>
<evidence type="ECO:0000313" key="11">
    <source>
        <dbReference type="EMBL" id="ATP54503.1"/>
    </source>
</evidence>
<proteinExistence type="predicted"/>
<evidence type="ECO:0000256" key="9">
    <source>
        <dbReference type="SAM" id="Phobius"/>
    </source>
</evidence>
<feature type="transmembrane region" description="Helical" evidence="9">
    <location>
        <begin position="114"/>
        <end position="133"/>
    </location>
</feature>
<dbReference type="EMBL" id="CP024160">
    <property type="protein sequence ID" value="ATP54503.1"/>
    <property type="molecule type" value="Genomic_DNA"/>
</dbReference>
<keyword evidence="5 9" id="KW-0812">Transmembrane</keyword>
<keyword evidence="2 8" id="KW-0813">Transport</keyword>
<feature type="transmembrane region" description="Helical" evidence="9">
    <location>
        <begin position="145"/>
        <end position="168"/>
    </location>
</feature>
<gene>
    <name evidence="11" type="ORF">CSV91_08170</name>
</gene>
<reference evidence="11 12" key="1">
    <citation type="submission" date="2017-10" db="EMBL/GenBank/DDBJ databases">
        <title>Complete genome sequence of Collinsella aerofaciens isolated from the gut of a healthy adult Indian.</title>
        <authorList>
            <person name="Bag S."/>
            <person name="Ghosh T.S."/>
            <person name="Das B."/>
        </authorList>
    </citation>
    <scope>NUCLEOTIDE SEQUENCE [LARGE SCALE GENOMIC DNA]</scope>
    <source>
        <strain evidence="12">indica</strain>
    </source>
</reference>
<comment type="function">
    <text evidence="8">The phosphoenolpyruvate-dependent sugar phosphotransferase system (PTS), a major carbohydrate active -transport system, catalyzes the phosphorylation of incoming sugar substrates concomitant with their translocation across the cell membrane.</text>
</comment>
<dbReference type="InterPro" id="IPR003352">
    <property type="entry name" value="PTS_EIIC"/>
</dbReference>
<keyword evidence="4 8" id="KW-0762">Sugar transport</keyword>
<evidence type="ECO:0000256" key="2">
    <source>
        <dbReference type="ARBA" id="ARBA00022448"/>
    </source>
</evidence>
<dbReference type="GO" id="GO:0008982">
    <property type="term" value="F:protein-N(PI)-phosphohistidine-sugar phosphotransferase activity"/>
    <property type="evidence" value="ECO:0007669"/>
    <property type="project" value="UniProtKB-UniRule"/>
</dbReference>
<evidence type="ECO:0000256" key="7">
    <source>
        <dbReference type="ARBA" id="ARBA00023136"/>
    </source>
</evidence>
<keyword evidence="7 8" id="KW-0472">Membrane</keyword>
<dbReference type="AlphaFoldDB" id="A0A2D1TYR3"/>
<sequence length="435" mass="46057">MNRLERISEHEMSVLDSMQGFLEKHVGPIAHKVSSFKVVKGLMSGMMATMPVTLGVALLSIINGLPIPPLQAFLTGTGMSATIADVLVVTMNLGAIYMCASVSYSYGKVLENKGLTTTVASIGVLLLLIPLGHAEDGSTFITTRYLGSSGLFVALLVALIVPKALNFLMKHIAIPMPDSVPQFVNDSLSPMFCAIVIFTSAALIKWGMGLTSFGDVFTLINTTVAAPVMFLGSSPWAVVIYFVLCNLLFFFGIHPSVLMSVYMPVISACALANTEAYVAGQPLPYLPFIIMFSVGSVDALGMELALLTAKSERYKALSKIALVPAIFNISEPIIFGTPIAMNPYMFIPYILLKPVACAVAAIGLLLGLGNAFNPTISMPFVVPLPISNFFSGGLGLVAIVCGAILAVALLFIPFVKMADKQALEEEAAAAKASAE</sequence>
<feature type="domain" description="PTS EIIC type-3" evidence="10">
    <location>
        <begin position="22"/>
        <end position="414"/>
    </location>
</feature>
<comment type="subcellular location">
    <subcellularLocation>
        <location evidence="1">Cell membrane</location>
        <topology evidence="1">Multi-pass membrane protein</topology>
    </subcellularLocation>
</comment>
<evidence type="ECO:0000256" key="8">
    <source>
        <dbReference type="PIRNR" id="PIRNR006351"/>
    </source>
</evidence>
<dbReference type="InterPro" id="IPR004501">
    <property type="entry name" value="PTS_EIIC_3"/>
</dbReference>
<organism evidence="11 12">
    <name type="scientific">Collinsella aerofaciens</name>
    <dbReference type="NCBI Taxonomy" id="74426"/>
    <lineage>
        <taxon>Bacteria</taxon>
        <taxon>Bacillati</taxon>
        <taxon>Actinomycetota</taxon>
        <taxon>Coriobacteriia</taxon>
        <taxon>Coriobacteriales</taxon>
        <taxon>Coriobacteriaceae</taxon>
        <taxon>Collinsella</taxon>
    </lineage>
</organism>
<dbReference type="GO" id="GO:0009401">
    <property type="term" value="P:phosphoenolpyruvate-dependent sugar phosphotransferase system"/>
    <property type="evidence" value="ECO:0007669"/>
    <property type="project" value="InterPro"/>
</dbReference>
<keyword evidence="3 8" id="KW-1003">Cell membrane</keyword>
<dbReference type="PIRSF" id="PIRSF006351">
    <property type="entry name" value="PTS_EIIC-Cellobiose"/>
    <property type="match status" value="1"/>
</dbReference>
<name>A0A2D1TYR3_9ACTN</name>
<feature type="transmembrane region" description="Helical" evidence="9">
    <location>
        <begin position="285"/>
        <end position="309"/>
    </location>
</feature>
<feature type="transmembrane region" description="Helical" evidence="9">
    <location>
        <begin position="228"/>
        <end position="249"/>
    </location>
</feature>
<evidence type="ECO:0000256" key="3">
    <source>
        <dbReference type="ARBA" id="ARBA00022475"/>
    </source>
</evidence>
<feature type="transmembrane region" description="Helical" evidence="9">
    <location>
        <begin position="350"/>
        <end position="369"/>
    </location>
</feature>
<dbReference type="Pfam" id="PF02378">
    <property type="entry name" value="PTS_EIIC"/>
    <property type="match status" value="1"/>
</dbReference>
<feature type="transmembrane region" description="Helical" evidence="9">
    <location>
        <begin position="261"/>
        <end position="279"/>
    </location>
</feature>
<feature type="transmembrane region" description="Helical" evidence="9">
    <location>
        <begin position="42"/>
        <end position="62"/>
    </location>
</feature>
<dbReference type="GO" id="GO:1902815">
    <property type="term" value="P:N,N'-diacetylchitobiose import"/>
    <property type="evidence" value="ECO:0007669"/>
    <property type="project" value="TreeGrafter"/>
</dbReference>
<dbReference type="PROSITE" id="PS51105">
    <property type="entry name" value="PTS_EIIC_TYPE_3"/>
    <property type="match status" value="1"/>
</dbReference>
<dbReference type="GO" id="GO:0005886">
    <property type="term" value="C:plasma membrane"/>
    <property type="evidence" value="ECO:0007669"/>
    <property type="project" value="UniProtKB-SubCell"/>
</dbReference>
<feature type="transmembrane region" description="Helical" evidence="9">
    <location>
        <begin position="82"/>
        <end position="102"/>
    </location>
</feature>
<dbReference type="InterPro" id="IPR004796">
    <property type="entry name" value="PTS_IIC_cello"/>
</dbReference>
<evidence type="ECO:0000256" key="4">
    <source>
        <dbReference type="ARBA" id="ARBA00022597"/>
    </source>
</evidence>